<dbReference type="AlphaFoldDB" id="A0A918QRF4"/>
<dbReference type="EMBL" id="BMVX01000007">
    <property type="protein sequence ID" value="GGZ62371.1"/>
    <property type="molecule type" value="Genomic_DNA"/>
</dbReference>
<name>A0A918QRF4_9ACTN</name>
<proteinExistence type="predicted"/>
<accession>A0A918QRF4</accession>
<reference evidence="2" key="1">
    <citation type="journal article" date="2014" name="Int. J. Syst. Evol. Microbiol.">
        <title>Complete genome sequence of Corynebacterium casei LMG S-19264T (=DSM 44701T), isolated from a smear-ripened cheese.</title>
        <authorList>
            <consortium name="US DOE Joint Genome Institute (JGI-PGF)"/>
            <person name="Walter F."/>
            <person name="Albersmeier A."/>
            <person name="Kalinowski J."/>
            <person name="Ruckert C."/>
        </authorList>
    </citation>
    <scope>NUCLEOTIDE SEQUENCE</scope>
    <source>
        <strain evidence="2">JCM 4834</strain>
    </source>
</reference>
<evidence type="ECO:0000256" key="1">
    <source>
        <dbReference type="SAM" id="MobiDB-lite"/>
    </source>
</evidence>
<reference evidence="2" key="2">
    <citation type="submission" date="2020-09" db="EMBL/GenBank/DDBJ databases">
        <authorList>
            <person name="Sun Q."/>
            <person name="Ohkuma M."/>
        </authorList>
    </citation>
    <scope>NUCLEOTIDE SEQUENCE</scope>
    <source>
        <strain evidence="2">JCM 4834</strain>
    </source>
</reference>
<sequence>MSATPAAAVAAAEDRRDHGGHVRAVTGFDRHGGAAISHGRCDGQGRPQQDRDRQQAPGTGSVHPGSMGPRAPAQEALGDDSPERVVS</sequence>
<feature type="compositionally biased region" description="Low complexity" evidence="1">
    <location>
        <begin position="1"/>
        <end position="11"/>
    </location>
</feature>
<feature type="region of interest" description="Disordered" evidence="1">
    <location>
        <begin position="1"/>
        <end position="87"/>
    </location>
</feature>
<evidence type="ECO:0000313" key="2">
    <source>
        <dbReference type="EMBL" id="GGZ62371.1"/>
    </source>
</evidence>
<organism evidence="2 3">
    <name type="scientific">Streptomyces subrutilus</name>
    <dbReference type="NCBI Taxonomy" id="36818"/>
    <lineage>
        <taxon>Bacteria</taxon>
        <taxon>Bacillati</taxon>
        <taxon>Actinomycetota</taxon>
        <taxon>Actinomycetes</taxon>
        <taxon>Kitasatosporales</taxon>
        <taxon>Streptomycetaceae</taxon>
        <taxon>Streptomyces</taxon>
    </lineage>
</organism>
<protein>
    <submittedName>
        <fullName evidence="2">Uncharacterized protein</fullName>
    </submittedName>
</protein>
<evidence type="ECO:0000313" key="3">
    <source>
        <dbReference type="Proteomes" id="UP000634660"/>
    </source>
</evidence>
<gene>
    <name evidence="2" type="ORF">GCM10010371_22220</name>
</gene>
<feature type="compositionally biased region" description="Basic and acidic residues" evidence="1">
    <location>
        <begin position="39"/>
        <end position="54"/>
    </location>
</feature>
<comment type="caution">
    <text evidence="2">The sequence shown here is derived from an EMBL/GenBank/DDBJ whole genome shotgun (WGS) entry which is preliminary data.</text>
</comment>
<dbReference type="Proteomes" id="UP000634660">
    <property type="component" value="Unassembled WGS sequence"/>
</dbReference>